<dbReference type="PROSITE" id="PS52050">
    <property type="entry name" value="WYL"/>
    <property type="match status" value="1"/>
</dbReference>
<accession>A0A6N2THU6</accession>
<dbReference type="AlphaFoldDB" id="A0A6N2THU6"/>
<dbReference type="PANTHER" id="PTHR34580:SF1">
    <property type="entry name" value="PROTEIN PAFC"/>
    <property type="match status" value="1"/>
</dbReference>
<feature type="domain" description="WYL" evidence="1">
    <location>
        <begin position="162"/>
        <end position="222"/>
    </location>
</feature>
<sequence length="324" mass="36669">MPEEAPVQVARILAIASWIMDNPGQSVRQIAQHFGRSSRQVRRDLEYMGQIGDSMIDRSYGLDWDLYETEGVVVLRGSQTPSLPKLTPAEAAALLVALRALAPYLSESEHEVLLSAAAKLASRAGHEGEDTRGGREVIHLEQESSNSSELQEEMNAQRVINLRYAIDEKREVTFEYLGVDDSYTRYVYPRGLKHLSTGWILDAWDPIRETHRSYRVDRMNNLVIGEKHARVSIPSEPAPSMLTLTISSNARWICEDFESTLISEDAQAITCSLPIWNEKWILALLCDISADIIECPSEWMQRVSDYAQSAMEIWEEVKMIRSEA</sequence>
<dbReference type="Pfam" id="PF13280">
    <property type="entry name" value="WYL"/>
    <property type="match status" value="1"/>
</dbReference>
<feature type="domain" description="PafC HTH" evidence="2">
    <location>
        <begin position="8"/>
        <end position="121"/>
    </location>
</feature>
<dbReference type="InterPro" id="IPR051534">
    <property type="entry name" value="CBASS_pafABC_assoc_protein"/>
</dbReference>
<evidence type="ECO:0000259" key="1">
    <source>
        <dbReference type="Pfam" id="PF13280"/>
    </source>
</evidence>
<dbReference type="InterPro" id="IPR043839">
    <property type="entry name" value="PafC_HTH"/>
</dbReference>
<reference evidence="3" key="1">
    <citation type="submission" date="2019-11" db="EMBL/GenBank/DDBJ databases">
        <authorList>
            <person name="Feng L."/>
        </authorList>
    </citation>
    <scope>NUCLEOTIDE SEQUENCE</scope>
    <source>
        <strain evidence="3">AodontolyticusLFYP35</strain>
    </source>
</reference>
<dbReference type="Pfam" id="PF19187">
    <property type="entry name" value="HTH_PafC"/>
    <property type="match status" value="1"/>
</dbReference>
<organism evidence="3">
    <name type="scientific">Schaalia odontolytica</name>
    <dbReference type="NCBI Taxonomy" id="1660"/>
    <lineage>
        <taxon>Bacteria</taxon>
        <taxon>Bacillati</taxon>
        <taxon>Actinomycetota</taxon>
        <taxon>Actinomycetes</taxon>
        <taxon>Actinomycetales</taxon>
        <taxon>Actinomycetaceae</taxon>
        <taxon>Schaalia</taxon>
    </lineage>
</organism>
<evidence type="ECO:0000259" key="2">
    <source>
        <dbReference type="Pfam" id="PF19187"/>
    </source>
</evidence>
<dbReference type="PANTHER" id="PTHR34580">
    <property type="match status" value="1"/>
</dbReference>
<evidence type="ECO:0008006" key="4">
    <source>
        <dbReference type="Google" id="ProtNLM"/>
    </source>
</evidence>
<dbReference type="InterPro" id="IPR026881">
    <property type="entry name" value="WYL_dom"/>
</dbReference>
<evidence type="ECO:0000313" key="3">
    <source>
        <dbReference type="EMBL" id="VYT05165.1"/>
    </source>
</evidence>
<gene>
    <name evidence="3" type="ORF">AOLFYP35_01373</name>
</gene>
<dbReference type="PIRSF" id="PIRSF016838">
    <property type="entry name" value="PafC"/>
    <property type="match status" value="1"/>
</dbReference>
<dbReference type="EMBL" id="CACRSM010000002">
    <property type="protein sequence ID" value="VYT05165.1"/>
    <property type="molecule type" value="Genomic_DNA"/>
</dbReference>
<protein>
    <recommendedName>
        <fullName evidence="4">WYL domain-containing protein</fullName>
    </recommendedName>
</protein>
<dbReference type="InterPro" id="IPR028349">
    <property type="entry name" value="PafC-like"/>
</dbReference>
<proteinExistence type="predicted"/>
<name>A0A6N2THU6_9ACTO</name>